<feature type="domain" description="Adenylosuccinate lyase C-terminal" evidence="4">
    <location>
        <begin position="434"/>
        <end position="513"/>
    </location>
</feature>
<feature type="compositionally biased region" description="Low complexity" evidence="3">
    <location>
        <begin position="1"/>
        <end position="19"/>
    </location>
</feature>
<accession>A0ABP9SKI3</accession>
<dbReference type="PRINTS" id="PR00149">
    <property type="entry name" value="FUMRATELYASE"/>
</dbReference>
<reference evidence="6" key="1">
    <citation type="journal article" date="2019" name="Int. J. Syst. Evol. Microbiol.">
        <title>The Global Catalogue of Microorganisms (GCM) 10K type strain sequencing project: providing services to taxonomists for standard genome sequencing and annotation.</title>
        <authorList>
            <consortium name="The Broad Institute Genomics Platform"/>
            <consortium name="The Broad Institute Genome Sequencing Center for Infectious Disease"/>
            <person name="Wu L."/>
            <person name="Ma J."/>
        </authorList>
    </citation>
    <scope>NUCLEOTIDE SEQUENCE [LARGE SCALE GENOMIC DNA]</scope>
    <source>
        <strain evidence="6">JCM 18304</strain>
    </source>
</reference>
<dbReference type="PANTHER" id="PTHR43172:SF2">
    <property type="entry name" value="ADENYLOSUCCINATE LYASE C-TERMINAL DOMAIN-CONTAINING PROTEIN"/>
    <property type="match status" value="1"/>
</dbReference>
<evidence type="ECO:0000313" key="5">
    <source>
        <dbReference type="EMBL" id="GAA5196600.1"/>
    </source>
</evidence>
<dbReference type="SMART" id="SM00998">
    <property type="entry name" value="ADSL_C"/>
    <property type="match status" value="1"/>
</dbReference>
<organism evidence="5 6">
    <name type="scientific">Rugosimonospora acidiphila</name>
    <dbReference type="NCBI Taxonomy" id="556531"/>
    <lineage>
        <taxon>Bacteria</taxon>
        <taxon>Bacillati</taxon>
        <taxon>Actinomycetota</taxon>
        <taxon>Actinomycetes</taxon>
        <taxon>Micromonosporales</taxon>
        <taxon>Micromonosporaceae</taxon>
        <taxon>Rugosimonospora</taxon>
    </lineage>
</organism>
<keyword evidence="1" id="KW-0456">Lyase</keyword>
<feature type="region of interest" description="Disordered" evidence="3">
    <location>
        <begin position="1"/>
        <end position="91"/>
    </location>
</feature>
<dbReference type="InterPro" id="IPR022761">
    <property type="entry name" value="Fumarate_lyase_N"/>
</dbReference>
<evidence type="ECO:0000259" key="4">
    <source>
        <dbReference type="SMART" id="SM00998"/>
    </source>
</evidence>
<dbReference type="EMBL" id="BAABJQ010000027">
    <property type="protein sequence ID" value="GAA5196600.1"/>
    <property type="molecule type" value="Genomic_DNA"/>
</dbReference>
<evidence type="ECO:0000256" key="3">
    <source>
        <dbReference type="SAM" id="MobiDB-lite"/>
    </source>
</evidence>
<keyword evidence="6" id="KW-1185">Reference proteome</keyword>
<evidence type="ECO:0000256" key="1">
    <source>
        <dbReference type="ARBA" id="ARBA00023239"/>
    </source>
</evidence>
<dbReference type="PANTHER" id="PTHR43172">
    <property type="entry name" value="ADENYLOSUCCINATE LYASE"/>
    <property type="match status" value="1"/>
</dbReference>
<dbReference type="CDD" id="cd01597">
    <property type="entry name" value="pCLME"/>
    <property type="match status" value="1"/>
</dbReference>
<name>A0ABP9SKI3_9ACTN</name>
<dbReference type="InterPro" id="IPR008948">
    <property type="entry name" value="L-Aspartase-like"/>
</dbReference>
<dbReference type="SUPFAM" id="SSF48557">
    <property type="entry name" value="L-aspartase-like"/>
    <property type="match status" value="1"/>
</dbReference>
<dbReference type="InterPro" id="IPR000362">
    <property type="entry name" value="Fumarate_lyase_fam"/>
</dbReference>
<gene>
    <name evidence="5" type="primary">pcaB</name>
    <name evidence="5" type="ORF">GCM10023322_65910</name>
</gene>
<dbReference type="Pfam" id="PF00206">
    <property type="entry name" value="Lyase_1"/>
    <property type="match status" value="1"/>
</dbReference>
<comment type="similarity">
    <text evidence="2">Belongs to the class-II fumarase/aspartase family.</text>
</comment>
<dbReference type="InterPro" id="IPR012789">
    <property type="entry name" value="Protocat_PcaB-like"/>
</dbReference>
<protein>
    <submittedName>
        <fullName evidence="5">3-carboxy-cis,cis-muconate cycloisomerase</fullName>
    </submittedName>
</protein>
<proteinExistence type="inferred from homology"/>
<evidence type="ECO:0000313" key="6">
    <source>
        <dbReference type="Proteomes" id="UP001501570"/>
    </source>
</evidence>
<comment type="caution">
    <text evidence="5">The sequence shown here is derived from an EMBL/GenBank/DDBJ whole genome shotgun (WGS) entry which is preliminary data.</text>
</comment>
<evidence type="ECO:0000256" key="2">
    <source>
        <dbReference type="ARBA" id="ARBA00034772"/>
    </source>
</evidence>
<dbReference type="Gene3D" id="1.10.40.30">
    <property type="entry name" value="Fumarase/aspartase (C-terminal domain)"/>
    <property type="match status" value="1"/>
</dbReference>
<dbReference type="Proteomes" id="UP001501570">
    <property type="component" value="Unassembled WGS sequence"/>
</dbReference>
<feature type="compositionally biased region" description="Low complexity" evidence="3">
    <location>
        <begin position="41"/>
        <end position="61"/>
    </location>
</feature>
<dbReference type="InterPro" id="IPR019468">
    <property type="entry name" value="AdenyloSucc_lyase_C"/>
</dbReference>
<dbReference type="Pfam" id="PF10397">
    <property type="entry name" value="ADSL_C"/>
    <property type="match status" value="1"/>
</dbReference>
<dbReference type="Gene3D" id="1.20.200.10">
    <property type="entry name" value="Fumarase/aspartase (Central domain)"/>
    <property type="match status" value="1"/>
</dbReference>
<sequence>MRPPFSTSEPSEPTGPSGPAREAGTAGPAREAGTAGPAREAGTAGPAQQAGAPGPAQQAGTAGRGGRPEPPTGRFERTGGSVFDPLFGTPEVDRELDGRAWVRAMLDFERALARAQSRAGLVPPGAADAIAEATAVLRPDPADLGRRARASGTPVVPLLGDLGRVLPAEAAPYLHLGATSQDVLDTAAVLVTKRCLGQILADLNGVAEHCARLAAEHRDTLMAGRTLGQHALPITFGLTCAGWLVAVGEGIAALERVREHRLAVQFGGAAGTLAALGADGPRVLGLLAAELGLAEPVLPWHTDRTRIAELAGALGAASGVLATIALDLTLLAQTELGEIAEATGGASSAMPHKQNPVRSVLVTAATRRVPGLVATLLSGMAQEHQRAAGAWHAEWQPLSELLGLVGGATAGTADVLSGLRVDARRMRQNLDATRGLPMAERVAGLLAPALGRDAAHELVSRVCRDAVATDRSLGQALHDDPEVRAHLSPEQIDESVRPGGYLGSTSAFIDRALAAHANRGGGR</sequence>
<dbReference type="NCBIfam" id="TIGR02426">
    <property type="entry name" value="protocat_pcaB"/>
    <property type="match status" value="1"/>
</dbReference>